<feature type="transmembrane region" description="Helical" evidence="6">
    <location>
        <begin position="31"/>
        <end position="50"/>
    </location>
</feature>
<dbReference type="GeneTree" id="ENSGT00530000063854"/>
<accession>H2RJ13</accession>
<dbReference type="InterPro" id="IPR051068">
    <property type="entry name" value="MFS_Domain-Containing_Protein"/>
</dbReference>
<feature type="transmembrane region" description="Helical" evidence="6">
    <location>
        <begin position="204"/>
        <end position="225"/>
    </location>
</feature>
<dbReference type="eggNOG" id="KOG2325">
    <property type="taxonomic scope" value="Eukaryota"/>
</dbReference>
<evidence type="ECO:0000256" key="5">
    <source>
        <dbReference type="ARBA" id="ARBA00023136"/>
    </source>
</evidence>
<feature type="transmembrane region" description="Helical" evidence="6">
    <location>
        <begin position="91"/>
        <end position="111"/>
    </location>
</feature>
<feature type="transmembrane region" description="Helical" evidence="6">
    <location>
        <begin position="374"/>
        <end position="394"/>
    </location>
</feature>
<feature type="transmembrane region" description="Helical" evidence="6">
    <location>
        <begin position="62"/>
        <end position="79"/>
    </location>
</feature>
<dbReference type="GO" id="GO:0012505">
    <property type="term" value="C:endomembrane system"/>
    <property type="evidence" value="ECO:0007669"/>
    <property type="project" value="UniProtKB-SubCell"/>
</dbReference>
<dbReference type="GO" id="GO:0022857">
    <property type="term" value="F:transmembrane transporter activity"/>
    <property type="evidence" value="ECO:0007669"/>
    <property type="project" value="InterPro"/>
</dbReference>
<dbReference type="Pfam" id="PF07690">
    <property type="entry name" value="MFS_1"/>
    <property type="match status" value="1"/>
</dbReference>
<keyword evidence="5 6" id="KW-0472">Membrane</keyword>
<dbReference type="InterPro" id="IPR036259">
    <property type="entry name" value="MFS_trans_sf"/>
</dbReference>
<evidence type="ECO:0000256" key="1">
    <source>
        <dbReference type="ARBA" id="ARBA00004127"/>
    </source>
</evidence>
<dbReference type="HOGENOM" id="CLU_027024_2_0_1"/>
<keyword evidence="8" id="KW-1185">Reference proteome</keyword>
<dbReference type="InterPro" id="IPR011701">
    <property type="entry name" value="MFS"/>
</dbReference>
<sequence length="409" mass="45141">MFLSSVGFTIVITSLWPYLQLIDVSADASFLGWVVAAYSLGQMIASPLFGLWSNHRPRKEPLVCSIIINLSANIYYAYAYLPTKDKKFHILMSRAFVGFGAGNVAVVRSYVAGATSLKERTSAMANMSACQHRVDDQGRQIRSINEISEDRVDISIVPEESIDQVAVLTSNILFFVVMFIFAVFETISTPLSMDMFAWTRKEAVLYNGIIICCIGFESILVFLVVKVASQRVGDRPVLLAGLAIIFCGFFILLPWGNHYPKIQWADLKNNSLLSRASEATGVSNSSFEPTGCPYEQTWCQYTPTIHLAQYLSSDILIGVGYPACNVMSYTLYSKILGPKPQGVYMGWLTASGSGARTLGPVFVSQVYTILGPRWAFSLICSMVVGAIILLSCLYHRLIAFSVRHGSIIE</sequence>
<evidence type="ECO:0000313" key="8">
    <source>
        <dbReference type="Proteomes" id="UP000005226"/>
    </source>
</evidence>
<dbReference type="STRING" id="31033.ENSTRUP00000083513"/>
<proteinExistence type="predicted"/>
<keyword evidence="3 6" id="KW-0812">Transmembrane</keyword>
<dbReference type="GO" id="GO:0005765">
    <property type="term" value="C:lysosomal membrane"/>
    <property type="evidence" value="ECO:0007669"/>
    <property type="project" value="TreeGrafter"/>
</dbReference>
<dbReference type="PANTHER" id="PTHR23510">
    <property type="entry name" value="INNER MEMBRANE TRANSPORT PROTEIN YAJR"/>
    <property type="match status" value="1"/>
</dbReference>
<keyword evidence="4 6" id="KW-1133">Transmembrane helix</keyword>
<name>H2RJ13_TAKRU</name>
<dbReference type="AlphaFoldDB" id="H2RJ13"/>
<evidence type="ECO:0000256" key="2">
    <source>
        <dbReference type="ARBA" id="ARBA00022448"/>
    </source>
</evidence>
<evidence type="ECO:0000256" key="4">
    <source>
        <dbReference type="ARBA" id="ARBA00022989"/>
    </source>
</evidence>
<dbReference type="PANTHER" id="PTHR23510:SF3">
    <property type="entry name" value="MAJOR FACILITATOR SUPERFAMILY DOMAIN-CONTAINING PROTEIN 8"/>
    <property type="match status" value="1"/>
</dbReference>
<organism evidence="7 8">
    <name type="scientific">Takifugu rubripes</name>
    <name type="common">Japanese pufferfish</name>
    <name type="synonym">Fugu rubripes</name>
    <dbReference type="NCBI Taxonomy" id="31033"/>
    <lineage>
        <taxon>Eukaryota</taxon>
        <taxon>Metazoa</taxon>
        <taxon>Chordata</taxon>
        <taxon>Craniata</taxon>
        <taxon>Vertebrata</taxon>
        <taxon>Euteleostomi</taxon>
        <taxon>Actinopterygii</taxon>
        <taxon>Neopterygii</taxon>
        <taxon>Teleostei</taxon>
        <taxon>Neoteleostei</taxon>
        <taxon>Acanthomorphata</taxon>
        <taxon>Eupercaria</taxon>
        <taxon>Tetraodontiformes</taxon>
        <taxon>Tetradontoidea</taxon>
        <taxon>Tetraodontidae</taxon>
        <taxon>Takifugu</taxon>
    </lineage>
</organism>
<evidence type="ECO:0000256" key="3">
    <source>
        <dbReference type="ARBA" id="ARBA00022692"/>
    </source>
</evidence>
<dbReference type="CDD" id="cd17326">
    <property type="entry name" value="MFS_MFSD8"/>
    <property type="match status" value="1"/>
</dbReference>
<dbReference type="Proteomes" id="UP000005226">
    <property type="component" value="Chromosome 8"/>
</dbReference>
<comment type="subcellular location">
    <subcellularLocation>
        <location evidence="1">Endomembrane system</location>
        <topology evidence="1">Multi-pass membrane protein</topology>
    </subcellularLocation>
</comment>
<reference evidence="7" key="2">
    <citation type="submission" date="2025-08" db="UniProtKB">
        <authorList>
            <consortium name="Ensembl"/>
        </authorList>
    </citation>
    <scope>IDENTIFICATION</scope>
</reference>
<evidence type="ECO:0000256" key="6">
    <source>
        <dbReference type="SAM" id="Phobius"/>
    </source>
</evidence>
<reference evidence="7 8" key="1">
    <citation type="journal article" date="2011" name="Genome Biol. Evol.">
        <title>Integration of the genetic map and genome assembly of fugu facilitates insights into distinct features of genome evolution in teleosts and mammals.</title>
        <authorList>
            <person name="Kai W."/>
            <person name="Kikuchi K."/>
            <person name="Tohari S."/>
            <person name="Chew A.K."/>
            <person name="Tay A."/>
            <person name="Fujiwara A."/>
            <person name="Hosoya S."/>
            <person name="Suetake H."/>
            <person name="Naruse K."/>
            <person name="Brenner S."/>
            <person name="Suzuki Y."/>
            <person name="Venkatesh B."/>
        </authorList>
    </citation>
    <scope>NUCLEOTIDE SEQUENCE [LARGE SCALE GENOMIC DNA]</scope>
</reference>
<evidence type="ECO:0000313" key="7">
    <source>
        <dbReference type="Ensembl" id="ENSTRUP00000000126.3"/>
    </source>
</evidence>
<feature type="transmembrane region" description="Helical" evidence="6">
    <location>
        <begin position="165"/>
        <end position="184"/>
    </location>
</feature>
<reference evidence="7" key="3">
    <citation type="submission" date="2025-09" db="UniProtKB">
        <authorList>
            <consortium name="Ensembl"/>
        </authorList>
    </citation>
    <scope>IDENTIFICATION</scope>
</reference>
<keyword evidence="2" id="KW-0813">Transport</keyword>
<dbReference type="SUPFAM" id="SSF103473">
    <property type="entry name" value="MFS general substrate transporter"/>
    <property type="match status" value="2"/>
</dbReference>
<protein>
    <submittedName>
        <fullName evidence="7">Major facilitator superfamily domain containing 8</fullName>
    </submittedName>
</protein>
<dbReference type="Ensembl" id="ENSTRUT00000000126.3">
    <property type="protein sequence ID" value="ENSTRUP00000000126.3"/>
    <property type="gene ID" value="ENSTRUG00000000059.3"/>
</dbReference>
<feature type="transmembrane region" description="Helical" evidence="6">
    <location>
        <begin position="237"/>
        <end position="256"/>
    </location>
</feature>
<gene>
    <name evidence="7" type="primary">mfsd8</name>
</gene>
<dbReference type="Gene3D" id="1.20.1250.20">
    <property type="entry name" value="MFS general substrate transporter like domains"/>
    <property type="match status" value="2"/>
</dbReference>